<gene>
    <name evidence="3" type="primary">LOC113499971</name>
</gene>
<protein>
    <submittedName>
        <fullName evidence="3">Uncharacterized protein LOC113499971</fullName>
    </submittedName>
</protein>
<evidence type="ECO:0000313" key="2">
    <source>
        <dbReference type="Proteomes" id="UP000322000"/>
    </source>
</evidence>
<dbReference type="KEGG" id="tnl:113499971"/>
<reference evidence="3" key="1">
    <citation type="submission" date="2025-08" db="UniProtKB">
        <authorList>
            <consortium name="RefSeq"/>
        </authorList>
    </citation>
    <scope>IDENTIFICATION</scope>
</reference>
<keyword evidence="2" id="KW-1185">Reference proteome</keyword>
<dbReference type="OrthoDB" id="7439231at2759"/>
<proteinExistence type="predicted"/>
<organism evidence="2 3">
    <name type="scientific">Trichoplusia ni</name>
    <name type="common">Cabbage looper</name>
    <dbReference type="NCBI Taxonomy" id="7111"/>
    <lineage>
        <taxon>Eukaryota</taxon>
        <taxon>Metazoa</taxon>
        <taxon>Ecdysozoa</taxon>
        <taxon>Arthropoda</taxon>
        <taxon>Hexapoda</taxon>
        <taxon>Insecta</taxon>
        <taxon>Pterygota</taxon>
        <taxon>Neoptera</taxon>
        <taxon>Endopterygota</taxon>
        <taxon>Lepidoptera</taxon>
        <taxon>Glossata</taxon>
        <taxon>Ditrysia</taxon>
        <taxon>Noctuoidea</taxon>
        <taxon>Noctuidae</taxon>
        <taxon>Plusiinae</taxon>
        <taxon>Trichoplusia</taxon>
    </lineage>
</organism>
<dbReference type="AlphaFoldDB" id="A0A7E5W6X4"/>
<dbReference type="GeneID" id="113499971"/>
<dbReference type="RefSeq" id="XP_026736403.1">
    <property type="nucleotide sequence ID" value="XM_026880602.1"/>
</dbReference>
<name>A0A7E5W6X4_TRINI</name>
<dbReference type="Proteomes" id="UP000322000">
    <property type="component" value="Chromosome 1"/>
</dbReference>
<sequence>MCYFPSKMSRTLYSSPRWRPAPQLFPATAQRQAMDSKGRERGILKVDPRLRVVIDSPRSELTPQGSCEQPPASPQPSVDRLSVTWAEPGSMSSSGVNLFHLPSETPVSNEVKFSPTAGGKSSSLLFLLNFFLSVLCLRKDL</sequence>
<evidence type="ECO:0000313" key="3">
    <source>
        <dbReference type="RefSeq" id="XP_026736403.1"/>
    </source>
</evidence>
<feature type="region of interest" description="Disordered" evidence="1">
    <location>
        <begin position="55"/>
        <end position="81"/>
    </location>
</feature>
<dbReference type="InParanoid" id="A0A7E5W6X4"/>
<accession>A0A7E5W6X4</accession>
<evidence type="ECO:0000256" key="1">
    <source>
        <dbReference type="SAM" id="MobiDB-lite"/>
    </source>
</evidence>